<evidence type="ECO:0000256" key="7">
    <source>
        <dbReference type="ARBA" id="ARBA00050056"/>
    </source>
</evidence>
<dbReference type="InterPro" id="IPR009614">
    <property type="entry name" value="YoeB_toxin"/>
</dbReference>
<dbReference type="RefSeq" id="WP_277848339.1">
    <property type="nucleotide sequence ID" value="NZ_CP120687.1"/>
</dbReference>
<name>A0ABY8DUF1_9LACO</name>
<proteinExistence type="inferred from homology"/>
<evidence type="ECO:0000256" key="2">
    <source>
        <dbReference type="ARBA" id="ARBA00022649"/>
    </source>
</evidence>
<evidence type="ECO:0000256" key="6">
    <source>
        <dbReference type="ARBA" id="ARBA00030388"/>
    </source>
</evidence>
<keyword evidence="2" id="KW-1277">Toxin-antitoxin system</keyword>
<evidence type="ECO:0000313" key="9">
    <source>
        <dbReference type="Proteomes" id="UP001220228"/>
    </source>
</evidence>
<evidence type="ECO:0000313" key="8">
    <source>
        <dbReference type="EMBL" id="WFB40631.1"/>
    </source>
</evidence>
<dbReference type="InterPro" id="IPR035093">
    <property type="entry name" value="RelE/ParE_toxin_dom_sf"/>
</dbReference>
<keyword evidence="3" id="KW-0540">Nuclease</keyword>
<dbReference type="Proteomes" id="UP001220228">
    <property type="component" value="Chromosome"/>
</dbReference>
<dbReference type="PANTHER" id="PTHR38039">
    <property type="entry name" value="TOXIN YOEB"/>
    <property type="match status" value="1"/>
</dbReference>
<dbReference type="PANTHER" id="PTHR38039:SF1">
    <property type="entry name" value="TOXIN YOEB"/>
    <property type="match status" value="1"/>
</dbReference>
<keyword evidence="4" id="KW-0255">Endonuclease</keyword>
<protein>
    <recommendedName>
        <fullName evidence="7">Endoribonuclease YoeB</fullName>
    </recommendedName>
    <alternativeName>
        <fullName evidence="6">Putative mRNA interferase YoeB</fullName>
    </alternativeName>
</protein>
<sequence>MTNEWHVIPHRDVKRKDELLLQKANLFEKYMDIIKTLKENPFSRKYHHEMLQPKAEKIYSMRINSKHRVVYTVDKKAHLIKIWSAWSHYEQRKPT</sequence>
<evidence type="ECO:0000256" key="1">
    <source>
        <dbReference type="ARBA" id="ARBA00008172"/>
    </source>
</evidence>
<comment type="similarity">
    <text evidence="1">Belongs to the YoeB family.</text>
</comment>
<evidence type="ECO:0000256" key="5">
    <source>
        <dbReference type="ARBA" id="ARBA00022801"/>
    </source>
</evidence>
<accession>A0ABY8DUF1</accession>
<evidence type="ECO:0000256" key="3">
    <source>
        <dbReference type="ARBA" id="ARBA00022722"/>
    </source>
</evidence>
<keyword evidence="9" id="KW-1185">Reference proteome</keyword>
<dbReference type="EMBL" id="CP120687">
    <property type="protein sequence ID" value="WFB40631.1"/>
    <property type="molecule type" value="Genomic_DNA"/>
</dbReference>
<gene>
    <name evidence="8" type="ORF">LHUE1_000840</name>
</gene>
<dbReference type="SUPFAM" id="SSF143011">
    <property type="entry name" value="RelE-like"/>
    <property type="match status" value="1"/>
</dbReference>
<reference evidence="8 9" key="1">
    <citation type="submission" date="2023-03" db="EMBL/GenBank/DDBJ databases">
        <authorList>
            <person name="Ruckert-Reed C."/>
        </authorList>
    </citation>
    <scope>NUCLEOTIDE SEQUENCE [LARGE SCALE GENOMIC DNA]</scope>
    <source>
        <strain evidence="8 9">DSM 115425</strain>
    </source>
</reference>
<dbReference type="NCBIfam" id="TIGR02116">
    <property type="entry name" value="toxin_Txe_YoeB"/>
    <property type="match status" value="1"/>
</dbReference>
<organism evidence="8 9">
    <name type="scientific">Lacticaseibacillus huelsenbergensis</name>
    <dbReference type="NCBI Taxonomy" id="3035291"/>
    <lineage>
        <taxon>Bacteria</taxon>
        <taxon>Bacillati</taxon>
        <taxon>Bacillota</taxon>
        <taxon>Bacilli</taxon>
        <taxon>Lactobacillales</taxon>
        <taxon>Lactobacillaceae</taxon>
        <taxon>Lacticaseibacillus</taxon>
    </lineage>
</organism>
<dbReference type="Gene3D" id="3.30.2310.20">
    <property type="entry name" value="RelE-like"/>
    <property type="match status" value="1"/>
</dbReference>
<evidence type="ECO:0000256" key="4">
    <source>
        <dbReference type="ARBA" id="ARBA00022759"/>
    </source>
</evidence>
<keyword evidence="5" id="KW-0378">Hydrolase</keyword>
<dbReference type="Pfam" id="PF06769">
    <property type="entry name" value="YoeB_toxin"/>
    <property type="match status" value="1"/>
</dbReference>